<feature type="region of interest" description="Disordered" evidence="1">
    <location>
        <begin position="1"/>
        <end position="21"/>
    </location>
</feature>
<dbReference type="KEGG" id="ovi:T265_12828"/>
<dbReference type="AlphaFoldDB" id="A0A074ZXU3"/>
<evidence type="ECO:0000256" key="1">
    <source>
        <dbReference type="SAM" id="MobiDB-lite"/>
    </source>
</evidence>
<gene>
    <name evidence="3" type="ORF">T265_12828</name>
</gene>
<dbReference type="EMBL" id="KL596636">
    <property type="protein sequence ID" value="KER32248.1"/>
    <property type="molecule type" value="Genomic_DNA"/>
</dbReference>
<evidence type="ECO:0000313" key="3">
    <source>
        <dbReference type="EMBL" id="KER32248.1"/>
    </source>
</evidence>
<reference evidence="3 4" key="1">
    <citation type="submission" date="2013-11" db="EMBL/GenBank/DDBJ databases">
        <title>Opisthorchis viverrini - life in the bile duct.</title>
        <authorList>
            <person name="Young N.D."/>
            <person name="Nagarajan N."/>
            <person name="Lin S.J."/>
            <person name="Korhonen P.K."/>
            <person name="Jex A.R."/>
            <person name="Hall R.S."/>
            <person name="Safavi-Hemami H."/>
            <person name="Kaewkong W."/>
            <person name="Bertrand D."/>
            <person name="Gao S."/>
            <person name="Seet Q."/>
            <person name="Wongkham S."/>
            <person name="Teh B.T."/>
            <person name="Wongkham C."/>
            <person name="Intapan P.M."/>
            <person name="Maleewong W."/>
            <person name="Yang X."/>
            <person name="Hu M."/>
            <person name="Wang Z."/>
            <person name="Hofmann A."/>
            <person name="Sternberg P.W."/>
            <person name="Tan P."/>
            <person name="Wang J."/>
            <person name="Gasser R.B."/>
        </authorList>
    </citation>
    <scope>NUCLEOTIDE SEQUENCE [LARGE SCALE GENOMIC DNA]</scope>
</reference>
<accession>A0A074ZXU3</accession>
<evidence type="ECO:0000313" key="4">
    <source>
        <dbReference type="Proteomes" id="UP000054324"/>
    </source>
</evidence>
<dbReference type="GeneID" id="20326996"/>
<dbReference type="InterPro" id="IPR013087">
    <property type="entry name" value="Znf_C2H2_type"/>
</dbReference>
<dbReference type="CTD" id="20326996"/>
<feature type="domain" description="C2H2-type" evidence="2">
    <location>
        <begin position="225"/>
        <end position="247"/>
    </location>
</feature>
<keyword evidence="4" id="KW-1185">Reference proteome</keyword>
<name>A0A074ZXU3_OPIVI</name>
<protein>
    <recommendedName>
        <fullName evidence="2">C2H2-type domain-containing protein</fullName>
    </recommendedName>
</protein>
<evidence type="ECO:0000259" key="2">
    <source>
        <dbReference type="PROSITE" id="PS00028"/>
    </source>
</evidence>
<dbReference type="Proteomes" id="UP000054324">
    <property type="component" value="Unassembled WGS sequence"/>
</dbReference>
<dbReference type="OrthoDB" id="6236709at2759"/>
<dbReference type="PROSITE" id="PS00028">
    <property type="entry name" value="ZINC_FINGER_C2H2_1"/>
    <property type="match status" value="1"/>
</dbReference>
<dbReference type="RefSeq" id="XP_009164053.1">
    <property type="nucleotide sequence ID" value="XM_009165789.1"/>
</dbReference>
<proteinExistence type="predicted"/>
<sequence>MDLCPVRLGSRSWPKPTKQNDHPAALKRAILLRVTDRRTNRSIQPGIEQTNQITQKKVTFPRNLQINLVFSGDSIESLVYDVLQLIVLHTDRLMIQLARYSRYRPLESTRQWLMTLVDIDKLRKGADRTAARIGVKNKLRGSGYPASLIRRQLRRVLVPVAKPNRAWIGTAVIPYIPGTSDVIPRILNTANIRLYRGGTLRSALVQLKDLLPANRTRDCFYKIKCNDCTKVYIGQTVSELHIRVGGHSRKINTLP</sequence>
<organism evidence="3 4">
    <name type="scientific">Opisthorchis viverrini</name>
    <name type="common">Southeast Asian liver fluke</name>
    <dbReference type="NCBI Taxonomy" id="6198"/>
    <lineage>
        <taxon>Eukaryota</taxon>
        <taxon>Metazoa</taxon>
        <taxon>Spiralia</taxon>
        <taxon>Lophotrochozoa</taxon>
        <taxon>Platyhelminthes</taxon>
        <taxon>Trematoda</taxon>
        <taxon>Digenea</taxon>
        <taxon>Opisthorchiida</taxon>
        <taxon>Opisthorchiata</taxon>
        <taxon>Opisthorchiidae</taxon>
        <taxon>Opisthorchis</taxon>
    </lineage>
</organism>